<sequence>MKEMKKMSFKRSAWKAWMLGALALTLAACSASNGGSAENGGSGAPGDGGSASGGQNGQKVIAVSVVESNRFLDLAKQKFEAAHPDIRIEIKPAFSTPQSESGMARATGFFDPNTLEKYATTINADLMNGTASDLLVVDPLPYTKYADKKLLADMGEFMKDDDRFSPDNYYMNVFDALKYDGGLYGIPYSVSMMVWMGNQDRLEPLGIRPDRWTWKEFKEKIGTLAQDPSGSPLQWEDPGDWIIERVGAERNAFIDSDSQTAEFAGQKFIDLLEETKSLYDQKFFSQPDVSISLSGDKAGSELSVFFPVRVGDFAAAAIGHLLFANPAIYEVPSESGEQGMSFDAHTMLAINNKSPNKQEAWEFLSFLLTDEMQFSPELEGLPVLKKASEAQMEAAKNASVEGSPKATPEELNKIHELLSQVNRFAGLDPKIEAILKEETKPFFTGQKTAETVAKSIQNKVNLYLQE</sequence>
<dbReference type="Proteomes" id="UP000267017">
    <property type="component" value="Unassembled WGS sequence"/>
</dbReference>
<dbReference type="PANTHER" id="PTHR43649">
    <property type="entry name" value="ARABINOSE-BINDING PROTEIN-RELATED"/>
    <property type="match status" value="1"/>
</dbReference>
<proteinExistence type="predicted"/>
<gene>
    <name evidence="8" type="ORF">EHV15_33505</name>
</gene>
<dbReference type="OrthoDB" id="1992988at2"/>
<evidence type="ECO:0000256" key="1">
    <source>
        <dbReference type="ARBA" id="ARBA00022475"/>
    </source>
</evidence>
<evidence type="ECO:0000256" key="6">
    <source>
        <dbReference type="SAM" id="MobiDB-lite"/>
    </source>
</evidence>
<dbReference type="PANTHER" id="PTHR43649:SF33">
    <property type="entry name" value="POLYGALACTURONAN_RHAMNOGALACTURONAN-BINDING PROTEIN YTCQ"/>
    <property type="match status" value="1"/>
</dbReference>
<evidence type="ECO:0000313" key="9">
    <source>
        <dbReference type="Proteomes" id="UP000267017"/>
    </source>
</evidence>
<evidence type="ECO:0000313" key="8">
    <source>
        <dbReference type="EMBL" id="RRJ67297.1"/>
    </source>
</evidence>
<dbReference type="AlphaFoldDB" id="A0A3P3UAB1"/>
<dbReference type="InterPro" id="IPR006059">
    <property type="entry name" value="SBP"/>
</dbReference>
<keyword evidence="1" id="KW-1003">Cell membrane</keyword>
<feature type="signal peptide" evidence="7">
    <location>
        <begin position="1"/>
        <end position="37"/>
    </location>
</feature>
<keyword evidence="2 7" id="KW-0732">Signal</keyword>
<dbReference type="InterPro" id="IPR050490">
    <property type="entry name" value="Bact_solute-bd_prot1"/>
</dbReference>
<accession>A0A3P3UAB1</accession>
<evidence type="ECO:0000256" key="4">
    <source>
        <dbReference type="ARBA" id="ARBA00023139"/>
    </source>
</evidence>
<feature type="compositionally biased region" description="Gly residues" evidence="6">
    <location>
        <begin position="37"/>
        <end position="55"/>
    </location>
</feature>
<dbReference type="SUPFAM" id="SSF53850">
    <property type="entry name" value="Periplasmic binding protein-like II"/>
    <property type="match status" value="1"/>
</dbReference>
<protein>
    <submittedName>
        <fullName evidence="8">Carbohydrate ABC transporter substrate-binding protein</fullName>
    </submittedName>
</protein>
<keyword evidence="4" id="KW-0564">Palmitate</keyword>
<organism evidence="8 9">
    <name type="scientific">Paenibacillus oralis</name>
    <dbReference type="NCBI Taxonomy" id="2490856"/>
    <lineage>
        <taxon>Bacteria</taxon>
        <taxon>Bacillati</taxon>
        <taxon>Bacillota</taxon>
        <taxon>Bacilli</taxon>
        <taxon>Bacillales</taxon>
        <taxon>Paenibacillaceae</taxon>
        <taxon>Paenibacillus</taxon>
    </lineage>
</organism>
<evidence type="ECO:0000256" key="2">
    <source>
        <dbReference type="ARBA" id="ARBA00022729"/>
    </source>
</evidence>
<evidence type="ECO:0000256" key="7">
    <source>
        <dbReference type="SAM" id="SignalP"/>
    </source>
</evidence>
<dbReference type="Pfam" id="PF01547">
    <property type="entry name" value="SBP_bac_1"/>
    <property type="match status" value="1"/>
</dbReference>
<dbReference type="PROSITE" id="PS51257">
    <property type="entry name" value="PROKAR_LIPOPROTEIN"/>
    <property type="match status" value="1"/>
</dbReference>
<keyword evidence="3" id="KW-0472">Membrane</keyword>
<comment type="caution">
    <text evidence="8">The sequence shown here is derived from an EMBL/GenBank/DDBJ whole genome shotgun (WGS) entry which is preliminary data.</text>
</comment>
<keyword evidence="5" id="KW-0449">Lipoprotein</keyword>
<keyword evidence="9" id="KW-1185">Reference proteome</keyword>
<name>A0A3P3UAB1_9BACL</name>
<feature type="chain" id="PRO_5018045848" evidence="7">
    <location>
        <begin position="38"/>
        <end position="466"/>
    </location>
</feature>
<evidence type="ECO:0000256" key="5">
    <source>
        <dbReference type="ARBA" id="ARBA00023288"/>
    </source>
</evidence>
<feature type="region of interest" description="Disordered" evidence="6">
    <location>
        <begin position="34"/>
        <end position="55"/>
    </location>
</feature>
<dbReference type="Gene3D" id="3.40.190.10">
    <property type="entry name" value="Periplasmic binding protein-like II"/>
    <property type="match status" value="1"/>
</dbReference>
<dbReference type="EMBL" id="RRCN01000001">
    <property type="protein sequence ID" value="RRJ67297.1"/>
    <property type="molecule type" value="Genomic_DNA"/>
</dbReference>
<reference evidence="8 9" key="1">
    <citation type="submission" date="2018-11" db="EMBL/GenBank/DDBJ databases">
        <title>Genome sequencing of Paenibacillus sp. KCOM 3021 (= ChDC PVNT-B20).</title>
        <authorList>
            <person name="Kook J.-K."/>
            <person name="Park S.-N."/>
            <person name="Lim Y.K."/>
        </authorList>
    </citation>
    <scope>NUCLEOTIDE SEQUENCE [LARGE SCALE GENOMIC DNA]</scope>
    <source>
        <strain evidence="8 9">KCOM 3021</strain>
    </source>
</reference>
<evidence type="ECO:0000256" key="3">
    <source>
        <dbReference type="ARBA" id="ARBA00023136"/>
    </source>
</evidence>